<dbReference type="AlphaFoldDB" id="A8ST48"/>
<protein>
    <submittedName>
        <fullName evidence="1">Uncharacterized protein</fullName>
    </submittedName>
</protein>
<reference evidence="1" key="1">
    <citation type="journal article" date="2007" name="BMC Genomics">
        <title>Identification of proteins involved in the functioning of Riftia pachyptila symbiosis by Subtractive Suppression Hybridization.</title>
        <authorList>
            <person name="Sanchez S."/>
            <person name="Hourdez S."/>
            <person name="Lallier F.H."/>
        </authorList>
    </citation>
    <scope>NUCLEOTIDE SEQUENCE</scope>
</reference>
<accession>A8ST48</accession>
<name>A8ST48_RIFPA</name>
<organism evidence="1">
    <name type="scientific">Riftia pachyptila</name>
    <name type="common">Vent tube worm</name>
    <dbReference type="NCBI Taxonomy" id="6426"/>
    <lineage>
        <taxon>Eukaryota</taxon>
        <taxon>Metazoa</taxon>
        <taxon>Spiralia</taxon>
        <taxon>Lophotrochozoa</taxon>
        <taxon>Annelida</taxon>
        <taxon>Polychaeta</taxon>
        <taxon>Sedentaria</taxon>
        <taxon>Canalipalpata</taxon>
        <taxon>Sabellida</taxon>
        <taxon>Siboglinidae</taxon>
        <taxon>Riftia</taxon>
    </lineage>
</organism>
<feature type="non-terminal residue" evidence="1">
    <location>
        <position position="1"/>
    </location>
</feature>
<sequence>RRQRIACCRVAGAHTAFPTPHKGDRPPWIKSAMLSCVFVGLRQVLCQNNVTTTHVTPVGQLLQKSRMCSRGVVPEGIVGNAAASSAGLVVELSK</sequence>
<dbReference type="EMBL" id="EF648479">
    <property type="protein sequence ID" value="ABW24385.1"/>
    <property type="molecule type" value="mRNA"/>
</dbReference>
<reference evidence="1" key="2">
    <citation type="submission" date="2007-06" db="EMBL/GenBank/DDBJ databases">
        <authorList>
            <person name="Sanchez S."/>
            <person name="Hourdez S."/>
            <person name="Lallier F.H."/>
        </authorList>
    </citation>
    <scope>NUCLEOTIDE SEQUENCE</scope>
</reference>
<evidence type="ECO:0000313" key="1">
    <source>
        <dbReference type="EMBL" id="ABW24385.1"/>
    </source>
</evidence>
<proteinExistence type="evidence at transcript level"/>